<dbReference type="InterPro" id="IPR012349">
    <property type="entry name" value="Split_barrel_FMN-bd"/>
</dbReference>
<comment type="caution">
    <text evidence="6">The sequence shown here is derived from an EMBL/GenBank/DDBJ whole genome shotgun (WGS) entry which is preliminary data.</text>
</comment>
<reference evidence="6 7" key="1">
    <citation type="submission" date="2018-09" db="EMBL/GenBank/DDBJ databases">
        <title>Genome comparison of Alicycliphilus sp. BQ1, a polyurethanolytic bacterium, with its closest phylogenetic relatives Alicycliphilus denitrificans BC and K601, unable to attack polyurethane.</title>
        <authorList>
            <person name="Loza-Tavera H."/>
            <person name="Lozano L."/>
            <person name="Cevallos M."/>
            <person name="Maya-Lucas O."/>
            <person name="Garcia-Mena J."/>
            <person name="Hernandez J."/>
        </authorList>
    </citation>
    <scope>NUCLEOTIDE SEQUENCE [LARGE SCALE GENOMIC DNA]</scope>
    <source>
        <strain evidence="6 7">BQ1</strain>
    </source>
</reference>
<evidence type="ECO:0000313" key="6">
    <source>
        <dbReference type="EMBL" id="RKJ99231.1"/>
    </source>
</evidence>
<dbReference type="Gene3D" id="2.30.110.10">
    <property type="entry name" value="Electron Transport, Fmn-binding Protein, Chain A"/>
    <property type="match status" value="1"/>
</dbReference>
<dbReference type="InterPro" id="IPR002563">
    <property type="entry name" value="Flavin_Rdtase-like_dom"/>
</dbReference>
<evidence type="ECO:0000256" key="4">
    <source>
        <dbReference type="ARBA" id="ARBA00038054"/>
    </source>
</evidence>
<organism evidence="6 7">
    <name type="scientific">Alicycliphilus denitrificans</name>
    <dbReference type="NCBI Taxonomy" id="179636"/>
    <lineage>
        <taxon>Bacteria</taxon>
        <taxon>Pseudomonadati</taxon>
        <taxon>Pseudomonadota</taxon>
        <taxon>Betaproteobacteria</taxon>
        <taxon>Burkholderiales</taxon>
        <taxon>Comamonadaceae</taxon>
        <taxon>Alicycliphilus</taxon>
    </lineage>
</organism>
<sequence length="202" mass="22389">MYFDMESLDRARTYKLLASSVVPRPIAWVVTCDQDGKPNAAPYSLFNFFGGFPPVICIGMGLRDGAPKDSLRNIELRKEFVINLVSSELIEEMSITAAPFGPEINELEKAGLETRISEKVAIPRISRSPVALECRLNQVVPVDTTAVIVIGHVAGMHVDDEAVINVDRCYLDASKLDLIGRMESPGWYTHTRDRLSMKSFSA</sequence>
<keyword evidence="3" id="KW-0288">FMN</keyword>
<dbReference type="EMBL" id="NKDB02000001">
    <property type="protein sequence ID" value="RKJ99231.1"/>
    <property type="molecule type" value="Genomic_DNA"/>
</dbReference>
<accession>A0A3R7IIJ1</accession>
<evidence type="ECO:0000259" key="5">
    <source>
        <dbReference type="SMART" id="SM00903"/>
    </source>
</evidence>
<keyword evidence="2" id="KW-0285">Flavoprotein</keyword>
<dbReference type="GO" id="GO:0010181">
    <property type="term" value="F:FMN binding"/>
    <property type="evidence" value="ECO:0007669"/>
    <property type="project" value="InterPro"/>
</dbReference>
<dbReference type="SUPFAM" id="SSF50475">
    <property type="entry name" value="FMN-binding split barrel"/>
    <property type="match status" value="1"/>
</dbReference>
<gene>
    <name evidence="6" type="ORF">CE154_005680</name>
</gene>
<evidence type="ECO:0000256" key="2">
    <source>
        <dbReference type="ARBA" id="ARBA00022630"/>
    </source>
</evidence>
<dbReference type="PANTHER" id="PTHR33798:SF5">
    <property type="entry name" value="FLAVIN REDUCTASE LIKE DOMAIN-CONTAINING PROTEIN"/>
    <property type="match status" value="1"/>
</dbReference>
<protein>
    <submittedName>
        <fullName evidence="6">Flavin reductase family protein</fullName>
    </submittedName>
</protein>
<evidence type="ECO:0000313" key="7">
    <source>
        <dbReference type="Proteomes" id="UP000216225"/>
    </source>
</evidence>
<proteinExistence type="inferred from homology"/>
<evidence type="ECO:0000256" key="3">
    <source>
        <dbReference type="ARBA" id="ARBA00022643"/>
    </source>
</evidence>
<evidence type="ECO:0000256" key="1">
    <source>
        <dbReference type="ARBA" id="ARBA00001917"/>
    </source>
</evidence>
<feature type="domain" description="Flavin reductase like" evidence="5">
    <location>
        <begin position="19"/>
        <end position="172"/>
    </location>
</feature>
<dbReference type="PANTHER" id="PTHR33798">
    <property type="entry name" value="FLAVOPROTEIN OXYGENASE"/>
    <property type="match status" value="1"/>
</dbReference>
<comment type="cofactor">
    <cofactor evidence="1">
        <name>FMN</name>
        <dbReference type="ChEBI" id="CHEBI:58210"/>
    </cofactor>
</comment>
<dbReference type="AlphaFoldDB" id="A0A3R7IIJ1"/>
<dbReference type="Pfam" id="PF01613">
    <property type="entry name" value="Flavin_Reduct"/>
    <property type="match status" value="1"/>
</dbReference>
<dbReference type="GO" id="GO:0016646">
    <property type="term" value="F:oxidoreductase activity, acting on the CH-NH group of donors, NAD or NADP as acceptor"/>
    <property type="evidence" value="ECO:0007669"/>
    <property type="project" value="UniProtKB-ARBA"/>
</dbReference>
<dbReference type="SMART" id="SM00903">
    <property type="entry name" value="Flavin_Reduct"/>
    <property type="match status" value="1"/>
</dbReference>
<name>A0A3R7IIJ1_9BURK</name>
<comment type="similarity">
    <text evidence="4">Belongs to the flavoredoxin family.</text>
</comment>
<dbReference type="RefSeq" id="WP_094435923.1">
    <property type="nucleotide sequence ID" value="NZ_NKDB02000001.1"/>
</dbReference>
<dbReference type="Proteomes" id="UP000216225">
    <property type="component" value="Unassembled WGS sequence"/>
</dbReference>